<dbReference type="EMBL" id="CP027032">
    <property type="protein sequence ID" value="AXR79912.1"/>
    <property type="molecule type" value="Genomic_DNA"/>
</dbReference>
<protein>
    <submittedName>
        <fullName evidence="2">Transcriptional regulator, contains HTH domain</fullName>
    </submittedName>
</protein>
<dbReference type="AlphaFoldDB" id="A0A346PK67"/>
<feature type="compositionally biased region" description="Basic and acidic residues" evidence="1">
    <location>
        <begin position="10"/>
        <end position="26"/>
    </location>
</feature>
<dbReference type="OrthoDB" id="325082at2157"/>
<dbReference type="RefSeq" id="WP_117366816.1">
    <property type="nucleotide sequence ID" value="NZ_CP027032.1"/>
</dbReference>
<keyword evidence="3" id="KW-1185">Reference proteome</keyword>
<organism evidence="2 3">
    <name type="scientific">Natrarchaeobaculum sulfurireducens</name>
    <dbReference type="NCBI Taxonomy" id="2044521"/>
    <lineage>
        <taxon>Archaea</taxon>
        <taxon>Methanobacteriati</taxon>
        <taxon>Methanobacteriota</taxon>
        <taxon>Stenosarchaea group</taxon>
        <taxon>Halobacteria</taxon>
        <taxon>Halobacteriales</taxon>
        <taxon>Natrialbaceae</taxon>
        <taxon>Natrarchaeobaculum</taxon>
    </lineage>
</organism>
<name>A0A346PK67_9EURY</name>
<feature type="region of interest" description="Disordered" evidence="1">
    <location>
        <begin position="1"/>
        <end position="26"/>
    </location>
</feature>
<dbReference type="GeneID" id="37640372"/>
<accession>A0A346PK67</accession>
<dbReference type="KEGG" id="nag:AArcMg_4087"/>
<keyword evidence="2" id="KW-0614">Plasmid</keyword>
<geneLocation type="plasmid" evidence="3">
    <name>paarc-mg-01</name>
</geneLocation>
<sequence>MTNEPTNPHPTHDDLAPGPDDDAHPDVLRITALPAEEAHAESRDRLERWEAGEEIEPARTRVVNFEDRTQLRRLLTPRREELLEAVMTDPPESIRALADQLGRDVRDVHDDLSLLADYRIVHFREAGRAKQPFVPYETVRIEVEFGPRHSSSSSSSTSDNRADA</sequence>
<evidence type="ECO:0000313" key="3">
    <source>
        <dbReference type="Proteomes" id="UP000258613"/>
    </source>
</evidence>
<dbReference type="Proteomes" id="UP000258613">
    <property type="component" value="Plasmid pAArc-Mg-01"/>
</dbReference>
<reference evidence="2 3" key="1">
    <citation type="submission" date="2018-02" db="EMBL/GenBank/DDBJ databases">
        <title>Phenotypic and genomic properties of facultatively anaerobic sulfur-reducing natronoarchaea from hypersaline soda lakes.</title>
        <authorList>
            <person name="Sorokin D.Y."/>
            <person name="Kublanov I.V."/>
            <person name="Roman P."/>
            <person name="Sinninghe Damste J.S."/>
            <person name="Golyshin P.N."/>
            <person name="Rojo D."/>
            <person name="Ciordia S."/>
            <person name="Mena M.D.C."/>
            <person name="Ferrer M."/>
            <person name="Messina E."/>
            <person name="Smedile F."/>
            <person name="La Spada G."/>
            <person name="La Cono V."/>
            <person name="Yakimov M.M."/>
        </authorList>
    </citation>
    <scope>NUCLEOTIDE SEQUENCE [LARGE SCALE GENOMIC DNA]</scope>
    <source>
        <strain evidence="2 3">AArc-Mg</strain>
        <plasmid evidence="3">paarc-mg-01</plasmid>
    </source>
</reference>
<evidence type="ECO:0000313" key="2">
    <source>
        <dbReference type="EMBL" id="AXR79912.1"/>
    </source>
</evidence>
<proteinExistence type="predicted"/>
<feature type="region of interest" description="Disordered" evidence="1">
    <location>
        <begin position="145"/>
        <end position="164"/>
    </location>
</feature>
<gene>
    <name evidence="2" type="ORF">AArcMg_4087</name>
</gene>
<dbReference type="Pfam" id="PF25212">
    <property type="entry name" value="HVO_A0114"/>
    <property type="match status" value="1"/>
</dbReference>
<evidence type="ECO:0000256" key="1">
    <source>
        <dbReference type="SAM" id="MobiDB-lite"/>
    </source>
</evidence>